<evidence type="ECO:0008006" key="7">
    <source>
        <dbReference type="Google" id="ProtNLM"/>
    </source>
</evidence>
<dbReference type="Proteomes" id="UP000053201">
    <property type="component" value="Unassembled WGS sequence"/>
</dbReference>
<gene>
    <name evidence="5" type="ORF">SPPG_04692</name>
</gene>
<feature type="region of interest" description="Disordered" evidence="4">
    <location>
        <begin position="100"/>
        <end position="124"/>
    </location>
</feature>
<dbReference type="Gene3D" id="3.30.470.20">
    <property type="entry name" value="ATP-grasp fold, B domain"/>
    <property type="match status" value="1"/>
</dbReference>
<keyword evidence="1" id="KW-0436">Ligase</keyword>
<keyword evidence="3" id="KW-0067">ATP-binding</keyword>
<dbReference type="VEuPathDB" id="FungiDB:SPPG_04692"/>
<dbReference type="GO" id="GO:0015631">
    <property type="term" value="F:tubulin binding"/>
    <property type="evidence" value="ECO:0007669"/>
    <property type="project" value="TreeGrafter"/>
</dbReference>
<sequence>MYRDGLARFATEPYREPKDGNLDNVCMHLTNYAINKHSENFDHATEDGKGSKRSIRSVMRWLTALRGSAQVEALWQRIGEVVVKTLLTVQPQLKRNLHACFPKKRTERERSTSPGEEHAHPPQLESIHNSQCFEILGFDIFVDHKLKPWVLEVNHSPSFTCDSPLDTEIKTGVISDALRLLNLNPAGSKQFFDDQKARSMNRLLGSLVTPSAKRSEGNSDASVTRSTELRSRKPASPAENQHIPAPASQNEPAVSSKSTSSTSSSTPTTPETSTNEELSEEAAQVLATYHAEFSPQSMAVLEAFEDANLGQYERIFPPTDIKRLAHYLLLKKEATNIFSETLSTKRRREHLENKKKKQQQQAEKLLNWRQKMREKSRSMPQLSDGSSTDNMKDGRKTKSATDIYKSNGSRSPLKIAMRAEETRRSRRLQNKQTIKMNVESINDRFFQTLAVQQGYETGIREDQPSIPCRPYITGSGSSGDKPLSSSRAKSVNVKFLPAQEDITRNTRSTDDRTLETQAGLSVRATAKELYDTKLLGELLPDSKSGSKGSFDRTELIKRMRAAFERLQHEAHDFGPHEERRAKRI</sequence>
<feature type="compositionally biased region" description="Basic and acidic residues" evidence="4">
    <location>
        <begin position="104"/>
        <end position="120"/>
    </location>
</feature>
<dbReference type="Pfam" id="PF03133">
    <property type="entry name" value="TTL"/>
    <property type="match status" value="1"/>
</dbReference>
<dbReference type="GO" id="GO:0070740">
    <property type="term" value="F:tubulin-glutamic acid ligase activity"/>
    <property type="evidence" value="ECO:0007669"/>
    <property type="project" value="TreeGrafter"/>
</dbReference>
<dbReference type="PROSITE" id="PS51221">
    <property type="entry name" value="TTL"/>
    <property type="match status" value="1"/>
</dbReference>
<dbReference type="PANTHER" id="PTHR12241">
    <property type="entry name" value="TUBULIN POLYGLUTAMYLASE"/>
    <property type="match status" value="1"/>
</dbReference>
<evidence type="ECO:0000256" key="3">
    <source>
        <dbReference type="ARBA" id="ARBA00022840"/>
    </source>
</evidence>
<dbReference type="AlphaFoldDB" id="A0A0L0HH15"/>
<dbReference type="GO" id="GO:0005524">
    <property type="term" value="F:ATP binding"/>
    <property type="evidence" value="ECO:0007669"/>
    <property type="project" value="UniProtKB-KW"/>
</dbReference>
<protein>
    <recommendedName>
        <fullName evidence="7">Tubulin-tyrosine ligase</fullName>
    </recommendedName>
</protein>
<reference evidence="5 6" key="1">
    <citation type="submission" date="2009-08" db="EMBL/GenBank/DDBJ databases">
        <title>The Genome Sequence of Spizellomyces punctatus strain DAOM BR117.</title>
        <authorList>
            <consortium name="The Broad Institute Genome Sequencing Platform"/>
            <person name="Russ C."/>
            <person name="Cuomo C."/>
            <person name="Shea T."/>
            <person name="Young S.K."/>
            <person name="Zeng Q."/>
            <person name="Koehrsen M."/>
            <person name="Haas B."/>
            <person name="Borodovsky M."/>
            <person name="Guigo R."/>
            <person name="Alvarado L."/>
            <person name="Berlin A."/>
            <person name="Bochicchio J."/>
            <person name="Borenstein D."/>
            <person name="Chapman S."/>
            <person name="Chen Z."/>
            <person name="Engels R."/>
            <person name="Freedman E."/>
            <person name="Gellesch M."/>
            <person name="Goldberg J."/>
            <person name="Griggs A."/>
            <person name="Gujja S."/>
            <person name="Heiman D."/>
            <person name="Hepburn T."/>
            <person name="Howarth C."/>
            <person name="Jen D."/>
            <person name="Larson L."/>
            <person name="Lewis B."/>
            <person name="Mehta T."/>
            <person name="Park D."/>
            <person name="Pearson M."/>
            <person name="Roberts A."/>
            <person name="Saif S."/>
            <person name="Shenoy N."/>
            <person name="Sisk P."/>
            <person name="Stolte C."/>
            <person name="Sykes S."/>
            <person name="Thomson T."/>
            <person name="Walk T."/>
            <person name="White J."/>
            <person name="Yandava C."/>
            <person name="Burger G."/>
            <person name="Gray M.W."/>
            <person name="Holland P.W.H."/>
            <person name="King N."/>
            <person name="Lang F.B.F."/>
            <person name="Roger A.J."/>
            <person name="Ruiz-Trillo I."/>
            <person name="Lander E."/>
            <person name="Nusbaum C."/>
        </authorList>
    </citation>
    <scope>NUCLEOTIDE SEQUENCE [LARGE SCALE GENOMIC DNA]</scope>
    <source>
        <strain evidence="5 6">DAOM BR117</strain>
    </source>
</reference>
<dbReference type="PANTHER" id="PTHR12241:SF147">
    <property type="entry name" value="TUBULIN POLYGLUTAMYLASE TTLL7"/>
    <property type="match status" value="1"/>
</dbReference>
<feature type="compositionally biased region" description="Polar residues" evidence="4">
    <location>
        <begin position="378"/>
        <end position="389"/>
    </location>
</feature>
<evidence type="ECO:0000256" key="1">
    <source>
        <dbReference type="ARBA" id="ARBA00022598"/>
    </source>
</evidence>
<dbReference type="OrthoDB" id="202825at2759"/>
<feature type="region of interest" description="Disordered" evidence="4">
    <location>
        <begin position="206"/>
        <end position="281"/>
    </location>
</feature>
<evidence type="ECO:0000313" key="5">
    <source>
        <dbReference type="EMBL" id="KND00367.1"/>
    </source>
</evidence>
<dbReference type="GeneID" id="27688124"/>
<keyword evidence="2" id="KW-0547">Nucleotide-binding</keyword>
<feature type="compositionally biased region" description="Low complexity" evidence="4">
    <location>
        <begin position="255"/>
        <end position="276"/>
    </location>
</feature>
<organism evidence="5 6">
    <name type="scientific">Spizellomyces punctatus (strain DAOM BR117)</name>
    <dbReference type="NCBI Taxonomy" id="645134"/>
    <lineage>
        <taxon>Eukaryota</taxon>
        <taxon>Fungi</taxon>
        <taxon>Fungi incertae sedis</taxon>
        <taxon>Chytridiomycota</taxon>
        <taxon>Chytridiomycota incertae sedis</taxon>
        <taxon>Chytridiomycetes</taxon>
        <taxon>Spizellomycetales</taxon>
        <taxon>Spizellomycetaceae</taxon>
        <taxon>Spizellomyces</taxon>
    </lineage>
</organism>
<keyword evidence="6" id="KW-1185">Reference proteome</keyword>
<dbReference type="GO" id="GO:0000226">
    <property type="term" value="P:microtubule cytoskeleton organization"/>
    <property type="evidence" value="ECO:0007669"/>
    <property type="project" value="TreeGrafter"/>
</dbReference>
<proteinExistence type="predicted"/>
<name>A0A0L0HH15_SPIPD</name>
<dbReference type="RefSeq" id="XP_016608406.1">
    <property type="nucleotide sequence ID" value="XM_016752922.1"/>
</dbReference>
<evidence type="ECO:0000313" key="6">
    <source>
        <dbReference type="Proteomes" id="UP000053201"/>
    </source>
</evidence>
<dbReference type="GO" id="GO:0036064">
    <property type="term" value="C:ciliary basal body"/>
    <property type="evidence" value="ECO:0007669"/>
    <property type="project" value="TreeGrafter"/>
</dbReference>
<feature type="region of interest" description="Disordered" evidence="4">
    <location>
        <begin position="371"/>
        <end position="408"/>
    </location>
</feature>
<dbReference type="SUPFAM" id="SSF56059">
    <property type="entry name" value="Glutathione synthetase ATP-binding domain-like"/>
    <property type="match status" value="1"/>
</dbReference>
<evidence type="ECO:0000256" key="2">
    <source>
        <dbReference type="ARBA" id="ARBA00022741"/>
    </source>
</evidence>
<dbReference type="InterPro" id="IPR004344">
    <property type="entry name" value="TTL/TTLL_fam"/>
</dbReference>
<evidence type="ECO:0000256" key="4">
    <source>
        <dbReference type="SAM" id="MobiDB-lite"/>
    </source>
</evidence>
<accession>A0A0L0HH15</accession>
<dbReference type="EMBL" id="KQ257456">
    <property type="protein sequence ID" value="KND00367.1"/>
    <property type="molecule type" value="Genomic_DNA"/>
</dbReference>